<dbReference type="EMBL" id="KV751038">
    <property type="protein sequence ID" value="OCL01894.1"/>
    <property type="molecule type" value="Genomic_DNA"/>
</dbReference>
<dbReference type="OrthoDB" id="4469945at2759"/>
<evidence type="ECO:0000259" key="1">
    <source>
        <dbReference type="Pfam" id="PF23549"/>
    </source>
</evidence>
<feature type="domain" description="GRF-like zinc ribbon" evidence="1">
    <location>
        <begin position="94"/>
        <end position="149"/>
    </location>
</feature>
<proteinExistence type="predicted"/>
<evidence type="ECO:0000313" key="2">
    <source>
        <dbReference type="EMBL" id="OCL01894.1"/>
    </source>
</evidence>
<dbReference type="Pfam" id="PF23549">
    <property type="entry name" value="Zn_ribbon_GRF_2"/>
    <property type="match status" value="1"/>
</dbReference>
<dbReference type="InterPro" id="IPR056444">
    <property type="entry name" value="Zn_ribbon_GRF_2"/>
</dbReference>
<keyword evidence="3" id="KW-1185">Reference proteome</keyword>
<sequence length="216" mass="24379">MCLWRLFTHCFSRSDRGSDDFYTPPAAARGAVSVVREAPFVREAPVVREVPYVREALVVREAPKRPTETVSAITLAEIPTPPATADPRFPLRQAPQCRTCSTSGTRRLTQEDNPNGNIRRPYYFCTECKRTQTDVPESKRGWITWDDARGINQANPHCYCLMASRQDRCGSGSSSPGMGFWTCATGTCGYFSKDRYGLTRRKLDGRQPTTFRPWLV</sequence>
<reference evidence="2 3" key="1">
    <citation type="journal article" date="2016" name="Nat. Commun.">
        <title>Ectomycorrhizal ecology is imprinted in the genome of the dominant symbiotic fungus Cenococcum geophilum.</title>
        <authorList>
            <consortium name="DOE Joint Genome Institute"/>
            <person name="Peter M."/>
            <person name="Kohler A."/>
            <person name="Ohm R.A."/>
            <person name="Kuo A."/>
            <person name="Krutzmann J."/>
            <person name="Morin E."/>
            <person name="Arend M."/>
            <person name="Barry K.W."/>
            <person name="Binder M."/>
            <person name="Choi C."/>
            <person name="Clum A."/>
            <person name="Copeland A."/>
            <person name="Grisel N."/>
            <person name="Haridas S."/>
            <person name="Kipfer T."/>
            <person name="LaButti K."/>
            <person name="Lindquist E."/>
            <person name="Lipzen A."/>
            <person name="Maire R."/>
            <person name="Meier B."/>
            <person name="Mihaltcheva S."/>
            <person name="Molinier V."/>
            <person name="Murat C."/>
            <person name="Poggeler S."/>
            <person name="Quandt C.A."/>
            <person name="Sperisen C."/>
            <person name="Tritt A."/>
            <person name="Tisserant E."/>
            <person name="Crous P.W."/>
            <person name="Henrissat B."/>
            <person name="Nehls U."/>
            <person name="Egli S."/>
            <person name="Spatafora J.W."/>
            <person name="Grigoriev I.V."/>
            <person name="Martin F.M."/>
        </authorList>
    </citation>
    <scope>NUCLEOTIDE SEQUENCE [LARGE SCALE GENOMIC DNA]</scope>
    <source>
        <strain evidence="2 3">CBS 207.34</strain>
    </source>
</reference>
<dbReference type="Proteomes" id="UP000250140">
    <property type="component" value="Unassembled WGS sequence"/>
</dbReference>
<dbReference type="AlphaFoldDB" id="A0A8E2JM83"/>
<name>A0A8E2JM83_9PEZI</name>
<accession>A0A8E2JM83</accession>
<protein>
    <recommendedName>
        <fullName evidence="1">GRF-like zinc ribbon domain-containing protein</fullName>
    </recommendedName>
</protein>
<gene>
    <name evidence="2" type="ORF">AOQ84DRAFT_393359</name>
</gene>
<organism evidence="2 3">
    <name type="scientific">Glonium stellatum</name>
    <dbReference type="NCBI Taxonomy" id="574774"/>
    <lineage>
        <taxon>Eukaryota</taxon>
        <taxon>Fungi</taxon>
        <taxon>Dikarya</taxon>
        <taxon>Ascomycota</taxon>
        <taxon>Pezizomycotina</taxon>
        <taxon>Dothideomycetes</taxon>
        <taxon>Pleosporomycetidae</taxon>
        <taxon>Gloniales</taxon>
        <taxon>Gloniaceae</taxon>
        <taxon>Glonium</taxon>
    </lineage>
</organism>
<evidence type="ECO:0000313" key="3">
    <source>
        <dbReference type="Proteomes" id="UP000250140"/>
    </source>
</evidence>